<dbReference type="Proteomes" id="UP000663836">
    <property type="component" value="Unassembled WGS sequence"/>
</dbReference>
<organism evidence="1 2">
    <name type="scientific">Rotaria sordida</name>
    <dbReference type="NCBI Taxonomy" id="392033"/>
    <lineage>
        <taxon>Eukaryota</taxon>
        <taxon>Metazoa</taxon>
        <taxon>Spiralia</taxon>
        <taxon>Gnathifera</taxon>
        <taxon>Rotifera</taxon>
        <taxon>Eurotatoria</taxon>
        <taxon>Bdelloidea</taxon>
        <taxon>Philodinida</taxon>
        <taxon>Philodinidae</taxon>
        <taxon>Rotaria</taxon>
    </lineage>
</organism>
<evidence type="ECO:0000313" key="1">
    <source>
        <dbReference type="EMBL" id="CAF3900668.1"/>
    </source>
</evidence>
<gene>
    <name evidence="1" type="ORF">JBS370_LOCUS20858</name>
</gene>
<reference evidence="1" key="1">
    <citation type="submission" date="2021-02" db="EMBL/GenBank/DDBJ databases">
        <authorList>
            <person name="Nowell W R."/>
        </authorList>
    </citation>
    <scope>NUCLEOTIDE SEQUENCE</scope>
</reference>
<dbReference type="EMBL" id="CAJOBD010002687">
    <property type="protein sequence ID" value="CAF3900668.1"/>
    <property type="molecule type" value="Genomic_DNA"/>
</dbReference>
<comment type="caution">
    <text evidence="1">The sequence shown here is derived from an EMBL/GenBank/DDBJ whole genome shotgun (WGS) entry which is preliminary data.</text>
</comment>
<sequence>MKSSTSSLFVDSLASVENLRGRFASTYILTIGHSLTEINNEDELSLQHEARIKESSIYLNEQHCSATS</sequence>
<accession>A0A819HIL5</accession>
<name>A0A819HIL5_9BILA</name>
<evidence type="ECO:0000313" key="2">
    <source>
        <dbReference type="Proteomes" id="UP000663836"/>
    </source>
</evidence>
<proteinExistence type="predicted"/>
<protein>
    <submittedName>
        <fullName evidence="1">Uncharacterized protein</fullName>
    </submittedName>
</protein>
<dbReference type="AlphaFoldDB" id="A0A819HIL5"/>